<evidence type="ECO:0000259" key="1">
    <source>
        <dbReference type="Pfam" id="PF22016"/>
    </source>
</evidence>
<keyword evidence="3" id="KW-1185">Reference proteome</keyword>
<protein>
    <recommendedName>
        <fullName evidence="1">DUF6933 domain-containing protein</fullName>
    </recommendedName>
</protein>
<dbReference type="RefSeq" id="WP_138198407.1">
    <property type="nucleotide sequence ID" value="NZ_VCIW01000047.1"/>
</dbReference>
<dbReference type="Pfam" id="PF22016">
    <property type="entry name" value="DUF6933"/>
    <property type="match status" value="1"/>
</dbReference>
<sequence>MITISCTKKLFELSNFPEEQNTSQNDEFFNWHANVFRLARRNNIIFMNNKTRYCFILFGVKKDHFHKVKDIFISSLVENLQFEKIKQEQINKYVANIDQIRFTKTYDRSVLGSMIDMVRMTEFMVEHYLPLKEMNIKKLNKDLNHSPIVKLKNFPDIMMKEALSN</sequence>
<comment type="caution">
    <text evidence="2">The sequence shown here is derived from an EMBL/GenBank/DDBJ whole genome shotgun (WGS) entry which is preliminary data.</text>
</comment>
<organism evidence="2 3">
    <name type="scientific">Paenibacillus antri</name>
    <dbReference type="NCBI Taxonomy" id="2582848"/>
    <lineage>
        <taxon>Bacteria</taxon>
        <taxon>Bacillati</taxon>
        <taxon>Bacillota</taxon>
        <taxon>Bacilli</taxon>
        <taxon>Bacillales</taxon>
        <taxon>Paenibacillaceae</taxon>
        <taxon>Paenibacillus</taxon>
    </lineage>
</organism>
<name>A0A5R9G251_9BACL</name>
<feature type="domain" description="DUF6933" evidence="1">
    <location>
        <begin position="3"/>
        <end position="150"/>
    </location>
</feature>
<dbReference type="AlphaFoldDB" id="A0A5R9G251"/>
<evidence type="ECO:0000313" key="3">
    <source>
        <dbReference type="Proteomes" id="UP000309676"/>
    </source>
</evidence>
<dbReference type="EMBL" id="VCIW01000047">
    <property type="protein sequence ID" value="TLS48220.1"/>
    <property type="molecule type" value="Genomic_DNA"/>
</dbReference>
<reference evidence="2 3" key="1">
    <citation type="submission" date="2019-05" db="EMBL/GenBank/DDBJ databases">
        <authorList>
            <person name="Narsing Rao M.P."/>
            <person name="Li W.J."/>
        </authorList>
    </citation>
    <scope>NUCLEOTIDE SEQUENCE [LARGE SCALE GENOMIC DNA]</scope>
    <source>
        <strain evidence="2 3">SYSU_K30003</strain>
    </source>
</reference>
<accession>A0A5R9G251</accession>
<proteinExistence type="predicted"/>
<gene>
    <name evidence="2" type="ORF">FE782_31905</name>
</gene>
<evidence type="ECO:0000313" key="2">
    <source>
        <dbReference type="EMBL" id="TLS48220.1"/>
    </source>
</evidence>
<dbReference type="InterPro" id="IPR053864">
    <property type="entry name" value="DUF6933"/>
</dbReference>
<dbReference type="OrthoDB" id="9801392at2"/>
<dbReference type="Proteomes" id="UP000309676">
    <property type="component" value="Unassembled WGS sequence"/>
</dbReference>